<dbReference type="SUPFAM" id="SSF46785">
    <property type="entry name" value="Winged helix' DNA-binding domain"/>
    <property type="match status" value="1"/>
</dbReference>
<accession>I0WRR1</accession>
<dbReference type="PROSITE" id="PS50995">
    <property type="entry name" value="HTH_MARR_2"/>
    <property type="match status" value="1"/>
</dbReference>
<dbReference type="PANTHER" id="PTHR33164:SF43">
    <property type="entry name" value="HTH-TYPE TRANSCRIPTIONAL REPRESSOR YETL"/>
    <property type="match status" value="1"/>
</dbReference>
<dbReference type="PRINTS" id="PR00598">
    <property type="entry name" value="HTHMARR"/>
</dbReference>
<dbReference type="PATRIC" id="fig|1165867.3.peg.3159"/>
<evidence type="ECO:0000313" key="2">
    <source>
        <dbReference type="EMBL" id="EID79077.1"/>
    </source>
</evidence>
<dbReference type="PANTHER" id="PTHR33164">
    <property type="entry name" value="TRANSCRIPTIONAL REGULATOR, MARR FAMILY"/>
    <property type="match status" value="1"/>
</dbReference>
<evidence type="ECO:0000259" key="1">
    <source>
        <dbReference type="PROSITE" id="PS50995"/>
    </source>
</evidence>
<dbReference type="Proteomes" id="UP000006447">
    <property type="component" value="Unassembled WGS sequence"/>
</dbReference>
<dbReference type="Gene3D" id="1.10.10.10">
    <property type="entry name" value="Winged helix-like DNA-binding domain superfamily/Winged helix DNA-binding domain"/>
    <property type="match status" value="1"/>
</dbReference>
<feature type="domain" description="HTH marR-type" evidence="1">
    <location>
        <begin position="18"/>
        <end position="147"/>
    </location>
</feature>
<dbReference type="SMART" id="SM00347">
    <property type="entry name" value="HTH_MARR"/>
    <property type="match status" value="1"/>
</dbReference>
<dbReference type="InterPro" id="IPR036388">
    <property type="entry name" value="WH-like_DNA-bd_sf"/>
</dbReference>
<sequence length="157" mass="17691">MGFMPASTTPPESLLRNPTFVIAELHRVGREDLEGVLAAEGLSLRTHWILCCLEEPGELSQKQVAEVLGVDRSDMVRLLDDLEERGFVARAKNAKDRRKHVLSLTKSGRQVRERSEELTRKAFDQLYGNLSAKERQSLQRLVLKALGLPKKYADPPT</sequence>
<dbReference type="GO" id="GO:0006950">
    <property type="term" value="P:response to stress"/>
    <property type="evidence" value="ECO:0007669"/>
    <property type="project" value="TreeGrafter"/>
</dbReference>
<comment type="caution">
    <text evidence="2">The sequence shown here is derived from an EMBL/GenBank/DDBJ whole genome shotgun (WGS) entry which is preliminary data.</text>
</comment>
<dbReference type="AlphaFoldDB" id="I0WRR1"/>
<evidence type="ECO:0000313" key="3">
    <source>
        <dbReference type="Proteomes" id="UP000006447"/>
    </source>
</evidence>
<organism evidence="2 3">
    <name type="scientific">Rhodococcus opacus RKJ300 = JCM 13270</name>
    <dbReference type="NCBI Taxonomy" id="1165867"/>
    <lineage>
        <taxon>Bacteria</taxon>
        <taxon>Bacillati</taxon>
        <taxon>Actinomycetota</taxon>
        <taxon>Actinomycetes</taxon>
        <taxon>Mycobacteriales</taxon>
        <taxon>Nocardiaceae</taxon>
        <taxon>Rhodococcus</taxon>
    </lineage>
</organism>
<proteinExistence type="predicted"/>
<dbReference type="InterPro" id="IPR039422">
    <property type="entry name" value="MarR/SlyA-like"/>
</dbReference>
<protein>
    <submittedName>
        <fullName evidence="2">Putative MarR family transcriptional regulator</fullName>
    </submittedName>
</protein>
<name>I0WRR1_RHOOP</name>
<dbReference type="GO" id="GO:0003700">
    <property type="term" value="F:DNA-binding transcription factor activity"/>
    <property type="evidence" value="ECO:0007669"/>
    <property type="project" value="InterPro"/>
</dbReference>
<reference evidence="2 3" key="1">
    <citation type="journal article" date="2012" name="J. Bacteriol.">
        <title>Draft genome sequence of the nitrophenol-degrading actinomycete Rhodococcus imtechensis RKJ300.</title>
        <authorList>
            <person name="Vikram S."/>
            <person name="Kumar S."/>
            <person name="Subramanian S."/>
            <person name="Raghava G.P."/>
        </authorList>
    </citation>
    <scope>NUCLEOTIDE SEQUENCE [LARGE SCALE GENOMIC DNA]</scope>
    <source>
        <strain evidence="2 3">RKJ300</strain>
    </source>
</reference>
<gene>
    <name evidence="2" type="ORF">W59_15511</name>
</gene>
<dbReference type="InterPro" id="IPR036390">
    <property type="entry name" value="WH_DNA-bd_sf"/>
</dbReference>
<dbReference type="InterPro" id="IPR000835">
    <property type="entry name" value="HTH_MarR-typ"/>
</dbReference>
<dbReference type="Pfam" id="PF01047">
    <property type="entry name" value="MarR"/>
    <property type="match status" value="1"/>
</dbReference>
<dbReference type="EMBL" id="AJJH01000091">
    <property type="protein sequence ID" value="EID79077.1"/>
    <property type="molecule type" value="Genomic_DNA"/>
</dbReference>